<organism evidence="2 3">
    <name type="scientific">Thiothrix caldifontis</name>
    <dbReference type="NCBI Taxonomy" id="525918"/>
    <lineage>
        <taxon>Bacteria</taxon>
        <taxon>Pseudomonadati</taxon>
        <taxon>Pseudomonadota</taxon>
        <taxon>Gammaproteobacteria</taxon>
        <taxon>Thiotrichales</taxon>
        <taxon>Thiotrichaceae</taxon>
        <taxon>Thiothrix</taxon>
    </lineage>
</organism>
<gene>
    <name evidence="2" type="ORF">SAMN05660964_00702</name>
</gene>
<accession>A0A1H3XK56</accession>
<keyword evidence="3" id="KW-1185">Reference proteome</keyword>
<evidence type="ECO:0000313" key="3">
    <source>
        <dbReference type="Proteomes" id="UP000199397"/>
    </source>
</evidence>
<keyword evidence="1" id="KW-0732">Signal</keyword>
<dbReference type="RefSeq" id="WP_093065450.1">
    <property type="nucleotide sequence ID" value="NZ_FNQP01000003.1"/>
</dbReference>
<reference evidence="2 3" key="1">
    <citation type="submission" date="2016-10" db="EMBL/GenBank/DDBJ databases">
        <authorList>
            <person name="de Groot N.N."/>
        </authorList>
    </citation>
    <scope>NUCLEOTIDE SEQUENCE [LARGE SCALE GENOMIC DNA]</scope>
    <source>
        <strain evidence="2 3">DSM 21228</strain>
    </source>
</reference>
<dbReference type="Proteomes" id="UP000199397">
    <property type="component" value="Unassembled WGS sequence"/>
</dbReference>
<dbReference type="STRING" id="525918.SAMN05660964_00702"/>
<proteinExistence type="predicted"/>
<dbReference type="EMBL" id="FNQP01000003">
    <property type="protein sequence ID" value="SDZ99004.1"/>
    <property type="molecule type" value="Genomic_DNA"/>
</dbReference>
<protein>
    <submittedName>
        <fullName evidence="2">Uncharacterized protein</fullName>
    </submittedName>
</protein>
<evidence type="ECO:0000313" key="2">
    <source>
        <dbReference type="EMBL" id="SDZ99004.1"/>
    </source>
</evidence>
<evidence type="ECO:0000256" key="1">
    <source>
        <dbReference type="SAM" id="SignalP"/>
    </source>
</evidence>
<feature type="signal peptide" evidence="1">
    <location>
        <begin position="1"/>
        <end position="25"/>
    </location>
</feature>
<dbReference type="AlphaFoldDB" id="A0A1H3XK56"/>
<feature type="chain" id="PRO_5011650619" evidence="1">
    <location>
        <begin position="26"/>
        <end position="192"/>
    </location>
</feature>
<name>A0A1H3XK56_9GAMM</name>
<sequence length="192" mass="20731">MLKNKTMALCGVVLASTLHTSIAKALCWGANGGEHLMHFSIINGLATTPAPEIIFNLPGDRLGDGNNYVSSNVLNRGGVNTLPNHVRFRLHVTERTTRSIVLQADSSDPLSCTTCTSSVTMPFSALGWTVNRATESTGLTVANGRFNNGQQTWMVSPPKTESIVNLEFDFLNSKVYPAGVYKGEFKTIGRAQ</sequence>